<dbReference type="InterPro" id="IPR001650">
    <property type="entry name" value="Helicase_C-like"/>
</dbReference>
<dbReference type="InterPro" id="IPR024590">
    <property type="entry name" value="HrpA_C"/>
</dbReference>
<dbReference type="CDD" id="cd18791">
    <property type="entry name" value="SF2_C_RHA"/>
    <property type="match status" value="1"/>
</dbReference>
<dbReference type="Pfam" id="PF04408">
    <property type="entry name" value="WHD_HA2"/>
    <property type="match status" value="1"/>
</dbReference>
<sequence length="1295" mass="144544">MSGDTRARSRVREQKQRLADLRGALAEVPRQEAEALRRRLGGVERRLKRGQPVGEKALAAIEADLGRARADRAARLEAEPRLDYPPDLPVTAHREVIRDAIRDNQVVVVAGETGSGKTTQLPKLCLELGYGIDGRVGHTQPRRIAARSVANRLAEEVGGETGELVGYKVRFSDRVGQGSRVKVMTDGILLAEIPHDPDLLAYDVIIIDEAHERSLNIDFLLGYLKRLLPRRPDLRLVITSATIDTERFSNHFDGAPVVEVSGRGYPVEVRYRPPEEAEDGEGGILDGVLAAVDELAAEGPGDILVFFPTERDIREAAEALRKHHPPQTTILPLYSRQSAAEQNRVFRTGGGRRIVLATNVAETSLTVPGIRYVVDTGLVRMSRYSVRSRVQRLPVEPVSQASADQRAGRCGRVAPGICIRLFSQADYQGRPPFTDPEIRRTNLASVVLRMADLGLGDVADFPFVDPPERKQINDAYRLLHELRAVDDGRRITDAGRELARLPVDPRLGRILQAAREEGALAEALVVVAGLTIQDPRERPAEAAGEADARHAPFADDASDFASLLRLWDHVEDRRRHLTRRRFEAHCKENFLSPVRVREWRELHTQLKQTVTEQGWRLNETPAEYAGLHRALLAGLLTHVAVRDEKKEYLGTRGRKLHLFPGSGIKGAPKWIIAAELAETSRLFARTVARIEPEWIEPLADHLVSRSYGDPHWERKSARVVAAEQTSLQGLILASNRRVDYGRIDPEEARRVFIQQALVEGDYATDAAFYAHNRECLEAVAQLEDKARRRDLLVDEATLFDFYDRRIPEGIHTGKAFERWRKQVEADDPRYLFLDPEAALAGEAGDVTAADYPDRLTVAGVELPLRSRFDPGHAEDGVTATVPLAALNQLPPAPFEWLVPGLLEEKITALIRGLPKARRRHFVPAPDFARAAREAVGTRGDEPLTEALGRALLRMTGVEVAAEEWTAVELPDHLRLRFEVVDADGTVVATGRDLAALQSEQGGAATAGFTGVAGDEWERDGITDWDFGELPQRVELTTGGVTFAGHPGLVDQGEAVGLRLFDTAEAAEAASRAGLRRLYRLAAGQTVRYLRRQLPGLEAVRKELLRVDRSSDAAEVITDVAVDRVFLGDEPLPRDEATFRARLERRGDLVPTATKLVEQLHGILGQYRDITRALEGFNSLALMESLADIREQLDFLVYPGFLGALPPERLADLPRYLRGIQRRVERLEQDPARERGPLRAIRPWWERWRDHPRRDELTDFRWLLEEYRIALFAQEIGARGKVSEKRVAAAWKEVSR</sequence>
<dbReference type="EMBL" id="FOMJ01000003">
    <property type="protein sequence ID" value="SFD22417.1"/>
    <property type="molecule type" value="Genomic_DNA"/>
</dbReference>
<dbReference type="InterPro" id="IPR027417">
    <property type="entry name" value="P-loop_NTPase"/>
</dbReference>
<keyword evidence="3 7" id="KW-0347">Helicase</keyword>
<dbReference type="Gene3D" id="3.40.50.300">
    <property type="entry name" value="P-loop containing nucleotide triphosphate hydrolases"/>
    <property type="match status" value="2"/>
</dbReference>
<keyword evidence="1" id="KW-0547">Nucleotide-binding</keyword>
<dbReference type="Pfam" id="PF21010">
    <property type="entry name" value="HA2_C"/>
    <property type="match status" value="1"/>
</dbReference>
<dbReference type="Pfam" id="PF07717">
    <property type="entry name" value="OB_NTP_bind"/>
    <property type="match status" value="1"/>
</dbReference>
<evidence type="ECO:0000256" key="4">
    <source>
        <dbReference type="ARBA" id="ARBA00022840"/>
    </source>
</evidence>
<dbReference type="SMART" id="SM00490">
    <property type="entry name" value="HELICc"/>
    <property type="match status" value="1"/>
</dbReference>
<dbReference type="InterPro" id="IPR011545">
    <property type="entry name" value="DEAD/DEAH_box_helicase_dom"/>
</dbReference>
<keyword evidence="2" id="KW-0378">Hydrolase</keyword>
<dbReference type="InterPro" id="IPR011709">
    <property type="entry name" value="DEAD-box_helicase_OB_fold"/>
</dbReference>
<organism evidence="7 8">
    <name type="scientific">Thiohalospira halophila DSM 15071</name>
    <dbReference type="NCBI Taxonomy" id="1123397"/>
    <lineage>
        <taxon>Bacteria</taxon>
        <taxon>Pseudomonadati</taxon>
        <taxon>Pseudomonadota</taxon>
        <taxon>Gammaproteobacteria</taxon>
        <taxon>Thiohalospirales</taxon>
        <taxon>Thiohalospiraceae</taxon>
        <taxon>Thiohalospira</taxon>
    </lineage>
</organism>
<dbReference type="GO" id="GO:0003724">
    <property type="term" value="F:RNA helicase activity"/>
    <property type="evidence" value="ECO:0007669"/>
    <property type="project" value="InterPro"/>
</dbReference>
<dbReference type="SMART" id="SM00487">
    <property type="entry name" value="DEXDc"/>
    <property type="match status" value="1"/>
</dbReference>
<protein>
    <submittedName>
        <fullName evidence="7">ATP-dependent helicase HrpA</fullName>
    </submittedName>
</protein>
<dbReference type="Pfam" id="PF00270">
    <property type="entry name" value="DEAD"/>
    <property type="match status" value="1"/>
</dbReference>
<dbReference type="InterPro" id="IPR003593">
    <property type="entry name" value="AAA+_ATPase"/>
</dbReference>
<dbReference type="OrthoDB" id="9805617at2"/>
<dbReference type="Proteomes" id="UP000198611">
    <property type="component" value="Unassembled WGS sequence"/>
</dbReference>
<evidence type="ECO:0000256" key="3">
    <source>
        <dbReference type="ARBA" id="ARBA00022806"/>
    </source>
</evidence>
<name>A0A1I1QK95_9GAMM</name>
<keyword evidence="4" id="KW-0067">ATP-binding</keyword>
<feature type="domain" description="Helicase C-terminal" evidence="6">
    <location>
        <begin position="287"/>
        <end position="454"/>
    </location>
</feature>
<dbReference type="Pfam" id="PF11898">
    <property type="entry name" value="DUF3418"/>
    <property type="match status" value="1"/>
</dbReference>
<accession>A0A1I1QK95</accession>
<dbReference type="SUPFAM" id="SSF52540">
    <property type="entry name" value="P-loop containing nucleoside triphosphate hydrolases"/>
    <property type="match status" value="1"/>
</dbReference>
<feature type="domain" description="Helicase ATP-binding" evidence="5">
    <location>
        <begin position="98"/>
        <end position="261"/>
    </location>
</feature>
<dbReference type="NCBIfam" id="NF008348">
    <property type="entry name" value="PRK11131.1"/>
    <property type="match status" value="1"/>
</dbReference>
<evidence type="ECO:0000256" key="1">
    <source>
        <dbReference type="ARBA" id="ARBA00022741"/>
    </source>
</evidence>
<evidence type="ECO:0000313" key="7">
    <source>
        <dbReference type="EMBL" id="SFD22417.1"/>
    </source>
</evidence>
<evidence type="ECO:0000313" key="8">
    <source>
        <dbReference type="Proteomes" id="UP000198611"/>
    </source>
</evidence>
<dbReference type="STRING" id="1123397.SAMN05660831_01138"/>
<keyword evidence="8" id="KW-1185">Reference proteome</keyword>
<dbReference type="InterPro" id="IPR048333">
    <property type="entry name" value="HA2_WH"/>
</dbReference>
<dbReference type="SMART" id="SM00382">
    <property type="entry name" value="AAA"/>
    <property type="match status" value="1"/>
</dbReference>
<dbReference type="GO" id="GO:0005524">
    <property type="term" value="F:ATP binding"/>
    <property type="evidence" value="ECO:0007669"/>
    <property type="project" value="UniProtKB-KW"/>
</dbReference>
<dbReference type="Gene3D" id="1.20.120.1080">
    <property type="match status" value="1"/>
</dbReference>
<proteinExistence type="predicted"/>
<reference evidence="7 8" key="1">
    <citation type="submission" date="2016-10" db="EMBL/GenBank/DDBJ databases">
        <authorList>
            <person name="de Groot N.N."/>
        </authorList>
    </citation>
    <scope>NUCLEOTIDE SEQUENCE [LARGE SCALE GENOMIC DNA]</scope>
    <source>
        <strain evidence="7 8">HL3</strain>
    </source>
</reference>
<dbReference type="InterPro" id="IPR007502">
    <property type="entry name" value="Helicase-assoc_dom"/>
</dbReference>
<dbReference type="GO" id="GO:0003723">
    <property type="term" value="F:RNA binding"/>
    <property type="evidence" value="ECO:0007669"/>
    <property type="project" value="TreeGrafter"/>
</dbReference>
<dbReference type="PROSITE" id="PS51194">
    <property type="entry name" value="HELICASE_CTER"/>
    <property type="match status" value="1"/>
</dbReference>
<dbReference type="GO" id="GO:0016787">
    <property type="term" value="F:hydrolase activity"/>
    <property type="evidence" value="ECO:0007669"/>
    <property type="project" value="UniProtKB-KW"/>
</dbReference>
<gene>
    <name evidence="7" type="ORF">SAMN05660831_01138</name>
</gene>
<dbReference type="InterPro" id="IPR010222">
    <property type="entry name" value="RNA_helicase_HrpA"/>
</dbReference>
<evidence type="ECO:0000256" key="2">
    <source>
        <dbReference type="ARBA" id="ARBA00022801"/>
    </source>
</evidence>
<evidence type="ECO:0000259" key="6">
    <source>
        <dbReference type="PROSITE" id="PS51194"/>
    </source>
</evidence>
<dbReference type="Pfam" id="PF00271">
    <property type="entry name" value="Helicase_C"/>
    <property type="match status" value="1"/>
</dbReference>
<dbReference type="RefSeq" id="WP_093427802.1">
    <property type="nucleotide sequence ID" value="NZ_FOMJ01000003.1"/>
</dbReference>
<dbReference type="NCBIfam" id="TIGR01967">
    <property type="entry name" value="DEAH_box_HrpA"/>
    <property type="match status" value="1"/>
</dbReference>
<evidence type="ECO:0000259" key="5">
    <source>
        <dbReference type="PROSITE" id="PS51192"/>
    </source>
</evidence>
<dbReference type="PANTHER" id="PTHR18934:SF99">
    <property type="entry name" value="ATP-DEPENDENT RNA HELICASE DHX37-RELATED"/>
    <property type="match status" value="1"/>
</dbReference>
<dbReference type="PROSITE" id="PS51192">
    <property type="entry name" value="HELICASE_ATP_BIND_1"/>
    <property type="match status" value="1"/>
</dbReference>
<dbReference type="SMART" id="SM00847">
    <property type="entry name" value="HA2"/>
    <property type="match status" value="1"/>
</dbReference>
<dbReference type="InterPro" id="IPR014001">
    <property type="entry name" value="Helicase_ATP-bd"/>
</dbReference>
<dbReference type="FunFam" id="1.20.120.1080:FF:000005">
    <property type="entry name" value="ATP-dependent helicase HrpA"/>
    <property type="match status" value="1"/>
</dbReference>
<dbReference type="PANTHER" id="PTHR18934">
    <property type="entry name" value="ATP-DEPENDENT RNA HELICASE"/>
    <property type="match status" value="1"/>
</dbReference>